<dbReference type="Pfam" id="PF00251">
    <property type="entry name" value="Glyco_hydro_32N"/>
    <property type="match status" value="1"/>
</dbReference>
<evidence type="ECO:0000256" key="3">
    <source>
        <dbReference type="ARBA" id="ARBA00023295"/>
    </source>
</evidence>
<evidence type="ECO:0000256" key="4">
    <source>
        <dbReference type="RuleBase" id="RU362110"/>
    </source>
</evidence>
<dbReference type="SUPFAM" id="SSF75005">
    <property type="entry name" value="Arabinanase/levansucrase/invertase"/>
    <property type="match status" value="1"/>
</dbReference>
<dbReference type="InterPro" id="IPR013189">
    <property type="entry name" value="Glyco_hydro_32_C"/>
</dbReference>
<gene>
    <name evidence="8" type="ORF">AACH06_27240</name>
</gene>
<comment type="caution">
    <text evidence="8">The sequence shown here is derived from an EMBL/GenBank/DDBJ whole genome shotgun (WGS) entry which is preliminary data.</text>
</comment>
<dbReference type="InterPro" id="IPR001362">
    <property type="entry name" value="Glyco_hydro_32"/>
</dbReference>
<feature type="domain" description="Glycosyl hydrolase family 32 N-terminal" evidence="6">
    <location>
        <begin position="42"/>
        <end position="352"/>
    </location>
</feature>
<dbReference type="InterPro" id="IPR013148">
    <property type="entry name" value="Glyco_hydro_32_N"/>
</dbReference>
<dbReference type="Gene3D" id="2.60.120.560">
    <property type="entry name" value="Exo-inulinase, domain 1"/>
    <property type="match status" value="1"/>
</dbReference>
<evidence type="ECO:0000313" key="9">
    <source>
        <dbReference type="Proteomes" id="UP001371218"/>
    </source>
</evidence>
<dbReference type="PROSITE" id="PS51257">
    <property type="entry name" value="PROKAR_LIPOPROTEIN"/>
    <property type="match status" value="1"/>
</dbReference>
<evidence type="ECO:0000259" key="6">
    <source>
        <dbReference type="Pfam" id="PF00251"/>
    </source>
</evidence>
<keyword evidence="9" id="KW-1185">Reference proteome</keyword>
<evidence type="ECO:0000256" key="5">
    <source>
        <dbReference type="SAM" id="SignalP"/>
    </source>
</evidence>
<accession>A0ABU9BX31</accession>
<dbReference type="Gene3D" id="2.115.10.20">
    <property type="entry name" value="Glycosyl hydrolase domain, family 43"/>
    <property type="match status" value="1"/>
</dbReference>
<dbReference type="SUPFAM" id="SSF49899">
    <property type="entry name" value="Concanavalin A-like lectins/glucanases"/>
    <property type="match status" value="1"/>
</dbReference>
<dbReference type="InterPro" id="IPR013320">
    <property type="entry name" value="ConA-like_dom_sf"/>
</dbReference>
<dbReference type="PANTHER" id="PTHR42800">
    <property type="entry name" value="EXOINULINASE INUD (AFU_ORTHOLOGUE AFUA_5G00480)"/>
    <property type="match status" value="1"/>
</dbReference>
<evidence type="ECO:0000256" key="2">
    <source>
        <dbReference type="ARBA" id="ARBA00022801"/>
    </source>
</evidence>
<sequence>MRRRLLITASALAPWLAACQTARKLIAPPLSNYREPHRPQFHFTPSAGWMDKPCGLVFHQGVYHLFYQYHPAATLWGAIHWGHATSRDLVRWGPQPIALEPEEERFAFSGSTVVDTDNTAGFGAQALVALYTRHDMAAEIDDRRDFQTQHLAYSVDGGRSWLAFDDEPVMPNPGAAKDFRDPKLLRHAPSRRWVAVVAAGDHVEFWVSRDLKRWEWKSDFGRRFGSHASAWESPDLFALPVENGGGGEQRWVLLQSMTAGSPNSGSGMQYFIGEFDGEQFVLDERFEREVPYGRGVWLDQGRDHFGGLTWPFGSEGQRALIAWMSNWDYARQVPASSWRGAMTLPVTLSLRQTPLGLRLHTRPLPALETLRQQSASLAAAPIRGASIDLVTASGGIDPRAMELELVLEPGTMGRCGVELSNSRGERYRIGFDATQQLYYSDRTEAGDHRFSARFAGTVHTALRPPGGGPLRLRLFFDASSAELFADDGALQMTEVFFPSEDFTHATLFAEGPGAKLISGRVHRLARIWP</sequence>
<organism evidence="8 9">
    <name type="scientific">Ideonella lacteola</name>
    <dbReference type="NCBI Taxonomy" id="2984193"/>
    <lineage>
        <taxon>Bacteria</taxon>
        <taxon>Pseudomonadati</taxon>
        <taxon>Pseudomonadota</taxon>
        <taxon>Betaproteobacteria</taxon>
        <taxon>Burkholderiales</taxon>
        <taxon>Sphaerotilaceae</taxon>
        <taxon>Ideonella</taxon>
    </lineage>
</organism>
<dbReference type="Pfam" id="PF08244">
    <property type="entry name" value="Glyco_hydro_32C"/>
    <property type="match status" value="1"/>
</dbReference>
<comment type="similarity">
    <text evidence="1 4">Belongs to the glycosyl hydrolase 32 family.</text>
</comment>
<dbReference type="CDD" id="cd18622">
    <property type="entry name" value="GH32_Inu-like"/>
    <property type="match status" value="1"/>
</dbReference>
<dbReference type="InterPro" id="IPR023296">
    <property type="entry name" value="Glyco_hydro_beta-prop_sf"/>
</dbReference>
<name>A0ABU9BX31_9BURK</name>
<dbReference type="EMBL" id="JBBUTG010000030">
    <property type="protein sequence ID" value="MEK8034541.1"/>
    <property type="molecule type" value="Genomic_DNA"/>
</dbReference>
<protein>
    <submittedName>
        <fullName evidence="8">Glycoside hydrolase family 32 protein</fullName>
    </submittedName>
</protein>
<evidence type="ECO:0000259" key="7">
    <source>
        <dbReference type="Pfam" id="PF08244"/>
    </source>
</evidence>
<keyword evidence="2 4" id="KW-0378">Hydrolase</keyword>
<evidence type="ECO:0000256" key="1">
    <source>
        <dbReference type="ARBA" id="ARBA00009902"/>
    </source>
</evidence>
<dbReference type="Proteomes" id="UP001371218">
    <property type="component" value="Unassembled WGS sequence"/>
</dbReference>
<dbReference type="PANTHER" id="PTHR42800:SF1">
    <property type="entry name" value="EXOINULINASE INUD (AFU_ORTHOLOGUE AFUA_5G00480)"/>
    <property type="match status" value="1"/>
</dbReference>
<keyword evidence="5" id="KW-0732">Signal</keyword>
<reference evidence="8 9" key="1">
    <citation type="submission" date="2024-04" db="EMBL/GenBank/DDBJ databases">
        <title>Novel species of the genus Ideonella isolated from streams.</title>
        <authorList>
            <person name="Lu H."/>
        </authorList>
    </citation>
    <scope>NUCLEOTIDE SEQUENCE [LARGE SCALE GENOMIC DNA]</scope>
    <source>
        <strain evidence="8 9">DXS29W</strain>
    </source>
</reference>
<dbReference type="SMART" id="SM00640">
    <property type="entry name" value="Glyco_32"/>
    <property type="match status" value="1"/>
</dbReference>
<proteinExistence type="inferred from homology"/>
<evidence type="ECO:0000313" key="8">
    <source>
        <dbReference type="EMBL" id="MEK8034541.1"/>
    </source>
</evidence>
<feature type="chain" id="PRO_5047063883" evidence="5">
    <location>
        <begin position="18"/>
        <end position="529"/>
    </location>
</feature>
<dbReference type="GO" id="GO:0016787">
    <property type="term" value="F:hydrolase activity"/>
    <property type="evidence" value="ECO:0007669"/>
    <property type="project" value="UniProtKB-KW"/>
</dbReference>
<keyword evidence="3 4" id="KW-0326">Glycosidase</keyword>
<dbReference type="RefSeq" id="WP_341428969.1">
    <property type="nucleotide sequence ID" value="NZ_JBBUTG010000030.1"/>
</dbReference>
<feature type="signal peptide" evidence="5">
    <location>
        <begin position="1"/>
        <end position="17"/>
    </location>
</feature>
<feature type="domain" description="Glycosyl hydrolase family 32 C-terminal" evidence="7">
    <location>
        <begin position="367"/>
        <end position="518"/>
    </location>
</feature>